<evidence type="ECO:0000313" key="7">
    <source>
        <dbReference type="EMBL" id="KAF8390207.1"/>
    </source>
</evidence>
<dbReference type="GO" id="GO:0003677">
    <property type="term" value="F:DNA binding"/>
    <property type="evidence" value="ECO:0007669"/>
    <property type="project" value="UniProtKB-KW"/>
</dbReference>
<sequence length="246" mass="27002">MGRPPCCEKIGVKKGPWTPEEDIILVSYVQEHGPGNWRGFPTNTDGFSGSQHISKGQWEKRLQTDIHMAKQALFEALSAEKPSNSSDLKASNSYYSYARPNQASSTYALSTENIARLLQGWAKNSPKSARSSSEITQHSFNNIDWIDSNSSESTPSPSNNNGLVSPDAFESMFGFESSTSDVSELSVSLDEAANFETHAGHFQDSKPNFETQIPISLLEKWLLDDGAAQGQEGLIEMALDNTAELF</sequence>
<keyword evidence="3" id="KW-0539">Nucleus</keyword>
<dbReference type="InterPro" id="IPR001005">
    <property type="entry name" value="SANT/Myb"/>
</dbReference>
<dbReference type="SUPFAM" id="SSF46689">
    <property type="entry name" value="Homeodomain-like"/>
    <property type="match status" value="1"/>
</dbReference>
<dbReference type="OrthoDB" id="2143914at2759"/>
<evidence type="ECO:0000256" key="4">
    <source>
        <dbReference type="SAM" id="MobiDB-lite"/>
    </source>
</evidence>
<dbReference type="CDD" id="cd00167">
    <property type="entry name" value="SANT"/>
    <property type="match status" value="1"/>
</dbReference>
<evidence type="ECO:0000313" key="8">
    <source>
        <dbReference type="Proteomes" id="UP000655225"/>
    </source>
</evidence>
<comment type="caution">
    <text evidence="7">The sequence shown here is derived from an EMBL/GenBank/DDBJ whole genome shotgun (WGS) entry which is preliminary data.</text>
</comment>
<dbReference type="Gene3D" id="1.10.10.60">
    <property type="entry name" value="Homeodomain-like"/>
    <property type="match status" value="1"/>
</dbReference>
<keyword evidence="8" id="KW-1185">Reference proteome</keyword>
<feature type="domain" description="HTH myb-type" evidence="6">
    <location>
        <begin position="9"/>
        <end position="38"/>
    </location>
</feature>
<dbReference type="GO" id="GO:0009733">
    <property type="term" value="P:response to auxin"/>
    <property type="evidence" value="ECO:0007669"/>
    <property type="project" value="TreeGrafter"/>
</dbReference>
<dbReference type="InterPro" id="IPR009057">
    <property type="entry name" value="Homeodomain-like_sf"/>
</dbReference>
<evidence type="ECO:0000259" key="5">
    <source>
        <dbReference type="PROSITE" id="PS50090"/>
    </source>
</evidence>
<dbReference type="PROSITE" id="PS50090">
    <property type="entry name" value="MYB_LIKE"/>
    <property type="match status" value="1"/>
</dbReference>
<proteinExistence type="predicted"/>
<evidence type="ECO:0000256" key="3">
    <source>
        <dbReference type="ARBA" id="ARBA00023242"/>
    </source>
</evidence>
<feature type="compositionally biased region" description="Low complexity" evidence="4">
    <location>
        <begin position="148"/>
        <end position="161"/>
    </location>
</feature>
<dbReference type="PROSITE" id="PS51294">
    <property type="entry name" value="HTH_MYB"/>
    <property type="match status" value="1"/>
</dbReference>
<feature type="domain" description="Myb-like" evidence="5">
    <location>
        <begin position="9"/>
        <end position="62"/>
    </location>
</feature>
<comment type="subcellular location">
    <subcellularLocation>
        <location evidence="1">Nucleus</location>
    </subcellularLocation>
</comment>
<dbReference type="PANTHER" id="PTHR10641">
    <property type="entry name" value="MYB FAMILY TRANSCRIPTION FACTOR"/>
    <property type="match status" value="1"/>
</dbReference>
<evidence type="ECO:0000256" key="2">
    <source>
        <dbReference type="ARBA" id="ARBA00023125"/>
    </source>
</evidence>
<feature type="region of interest" description="Disordered" evidence="4">
    <location>
        <begin position="144"/>
        <end position="165"/>
    </location>
</feature>
<evidence type="ECO:0000256" key="1">
    <source>
        <dbReference type="ARBA" id="ARBA00004123"/>
    </source>
</evidence>
<gene>
    <name evidence="7" type="ORF">HHK36_024729</name>
</gene>
<dbReference type="AlphaFoldDB" id="A0A834YKT1"/>
<reference evidence="7 8" key="1">
    <citation type="submission" date="2020-04" db="EMBL/GenBank/DDBJ databases">
        <title>Plant Genome Project.</title>
        <authorList>
            <person name="Zhang R.-G."/>
        </authorList>
    </citation>
    <scope>NUCLEOTIDE SEQUENCE [LARGE SCALE GENOMIC DNA]</scope>
    <source>
        <strain evidence="7">YNK0</strain>
        <tissue evidence="7">Leaf</tissue>
    </source>
</reference>
<dbReference type="Proteomes" id="UP000655225">
    <property type="component" value="Unassembled WGS sequence"/>
</dbReference>
<accession>A0A834YKT1</accession>
<dbReference type="InterPro" id="IPR017930">
    <property type="entry name" value="Myb_dom"/>
</dbReference>
<dbReference type="GO" id="GO:0005634">
    <property type="term" value="C:nucleus"/>
    <property type="evidence" value="ECO:0007669"/>
    <property type="project" value="UniProtKB-SubCell"/>
</dbReference>
<dbReference type="OMA" id="THAGHFQ"/>
<evidence type="ECO:0000259" key="6">
    <source>
        <dbReference type="PROSITE" id="PS51294"/>
    </source>
</evidence>
<dbReference type="Pfam" id="PF00249">
    <property type="entry name" value="Myb_DNA-binding"/>
    <property type="match status" value="1"/>
</dbReference>
<dbReference type="PANTHER" id="PTHR10641:SF1356">
    <property type="entry name" value="OS07G0484700 PROTEIN"/>
    <property type="match status" value="1"/>
</dbReference>
<keyword evidence="2" id="KW-0238">DNA-binding</keyword>
<protein>
    <submittedName>
        <fullName evidence="7">Uncharacterized protein</fullName>
    </submittedName>
</protein>
<name>A0A834YKT1_TETSI</name>
<dbReference type="InterPro" id="IPR015495">
    <property type="entry name" value="Myb_TF_plants"/>
</dbReference>
<organism evidence="7 8">
    <name type="scientific">Tetracentron sinense</name>
    <name type="common">Spur-leaf</name>
    <dbReference type="NCBI Taxonomy" id="13715"/>
    <lineage>
        <taxon>Eukaryota</taxon>
        <taxon>Viridiplantae</taxon>
        <taxon>Streptophyta</taxon>
        <taxon>Embryophyta</taxon>
        <taxon>Tracheophyta</taxon>
        <taxon>Spermatophyta</taxon>
        <taxon>Magnoliopsida</taxon>
        <taxon>Trochodendrales</taxon>
        <taxon>Trochodendraceae</taxon>
        <taxon>Tetracentron</taxon>
    </lineage>
</organism>
<dbReference type="EMBL" id="JABCRI010000018">
    <property type="protein sequence ID" value="KAF8390207.1"/>
    <property type="molecule type" value="Genomic_DNA"/>
</dbReference>